<keyword evidence="2" id="KW-1185">Reference proteome</keyword>
<dbReference type="EMBL" id="CP117451">
    <property type="protein sequence ID" value="WLH01201.1"/>
    <property type="molecule type" value="Genomic_DNA"/>
</dbReference>
<organism evidence="1 2">
    <name type="scientific">Pseudomonas beijingensis</name>
    <dbReference type="NCBI Taxonomy" id="2954101"/>
    <lineage>
        <taxon>Bacteria</taxon>
        <taxon>Pseudomonadati</taxon>
        <taxon>Pseudomonadota</taxon>
        <taxon>Gammaproteobacteria</taxon>
        <taxon>Pseudomonadales</taxon>
        <taxon>Pseudomonadaceae</taxon>
        <taxon>Pseudomonas</taxon>
    </lineage>
</organism>
<dbReference type="RefSeq" id="WP_305468874.1">
    <property type="nucleotide sequence ID" value="NZ_CP117425.1"/>
</dbReference>
<proteinExistence type="predicted"/>
<accession>A0ABY9FC86</accession>
<name>A0ABY9FC86_9PSED</name>
<dbReference type="Proteomes" id="UP001224838">
    <property type="component" value="Chromosome"/>
</dbReference>
<protein>
    <submittedName>
        <fullName evidence="1">Uncharacterized protein</fullName>
    </submittedName>
</protein>
<gene>
    <name evidence="1" type="ORF">PSH92_28345</name>
</gene>
<evidence type="ECO:0000313" key="1">
    <source>
        <dbReference type="EMBL" id="WLH01201.1"/>
    </source>
</evidence>
<evidence type="ECO:0000313" key="2">
    <source>
        <dbReference type="Proteomes" id="UP001224838"/>
    </source>
</evidence>
<sequence length="60" mass="6968">MMFFHILAPFPSLAAQQNFQLEQYISLNSIFSWAAKYSIQPKKDHFLICKALGEQEWACS</sequence>
<reference evidence="1 2" key="1">
    <citation type="submission" date="2023-02" db="EMBL/GenBank/DDBJ databases">
        <title>Evolution of Hrp T3SS in non-pathogenic Pseudomonas fluorescens.</title>
        <authorList>
            <person name="Liao K."/>
            <person name="Wei H."/>
            <person name="Gu Y."/>
        </authorList>
    </citation>
    <scope>NUCLEOTIDE SEQUENCE [LARGE SCALE GENOMIC DNA]</scope>
    <source>
        <strain evidence="1 2">FP2034</strain>
    </source>
</reference>